<protein>
    <submittedName>
        <fullName evidence="3">Uncharacterized protein</fullName>
    </submittedName>
</protein>
<evidence type="ECO:0000256" key="1">
    <source>
        <dbReference type="SAM" id="MobiDB-lite"/>
    </source>
</evidence>
<proteinExistence type="predicted"/>
<dbReference type="EMBL" id="LK056694">
    <property type="protein sequence ID" value="CDU26437.1"/>
    <property type="molecule type" value="Genomic_DNA"/>
</dbReference>
<reference evidence="3" key="1">
    <citation type="submission" date="2014-06" db="EMBL/GenBank/DDBJ databases">
        <authorList>
            <person name="Ju J."/>
            <person name="Zhang J."/>
        </authorList>
    </citation>
    <scope>NUCLEOTIDE SEQUENCE</scope>
    <source>
        <strain evidence="3">SscI8</strain>
    </source>
</reference>
<evidence type="ECO:0000256" key="2">
    <source>
        <dbReference type="SAM" id="SignalP"/>
    </source>
</evidence>
<gene>
    <name evidence="3" type="ORF">SPSC_06631</name>
</gene>
<organism evidence="3">
    <name type="scientific">Sporisorium scitamineum</name>
    <dbReference type="NCBI Taxonomy" id="49012"/>
    <lineage>
        <taxon>Eukaryota</taxon>
        <taxon>Fungi</taxon>
        <taxon>Dikarya</taxon>
        <taxon>Basidiomycota</taxon>
        <taxon>Ustilaginomycotina</taxon>
        <taxon>Ustilaginomycetes</taxon>
        <taxon>Ustilaginales</taxon>
        <taxon>Ustilaginaceae</taxon>
        <taxon>Sporisorium</taxon>
    </lineage>
</organism>
<dbReference type="OrthoDB" id="10396251at2759"/>
<evidence type="ECO:0000313" key="3">
    <source>
        <dbReference type="EMBL" id="CDU26437.1"/>
    </source>
</evidence>
<dbReference type="AlphaFoldDB" id="A0A140KNR2"/>
<feature type="signal peptide" evidence="2">
    <location>
        <begin position="1"/>
        <end position="23"/>
    </location>
</feature>
<feature type="compositionally biased region" description="Basic and acidic residues" evidence="1">
    <location>
        <begin position="159"/>
        <end position="169"/>
    </location>
</feature>
<keyword evidence="2" id="KW-0732">Signal</keyword>
<name>A0A140KNR2_9BASI</name>
<feature type="compositionally biased region" description="Basic and acidic residues" evidence="1">
    <location>
        <begin position="191"/>
        <end position="208"/>
    </location>
</feature>
<feature type="chain" id="PRO_5007303170" evidence="2">
    <location>
        <begin position="24"/>
        <end position="208"/>
    </location>
</feature>
<sequence>MSPSKFALLLPALALTLVVSVWSYEITSTEVIWTHGQTIDEGVQNLESKILRALRYNQTLCPPDISIVILKKKSAVNPTKDAARDFFEHLQSIGRLTAEGEYAKNVRGQDWNEWYAGVPAKHKKKRAALQLELERQAGSSKHTCEARELEEAPSPPQRGPDERKGEKPKGGIPGGKTRRLLGYDSPSNYKDGGEKERSEHKEANINKA</sequence>
<feature type="region of interest" description="Disordered" evidence="1">
    <location>
        <begin position="135"/>
        <end position="208"/>
    </location>
</feature>
<accession>A0A140KNR2</accession>